<feature type="binding site" evidence="1">
    <location>
        <position position="130"/>
    </location>
    <ligand>
        <name>Mg(2+)</name>
        <dbReference type="ChEBI" id="CHEBI:18420"/>
        <label>1</label>
    </ligand>
</feature>
<feature type="binding site" evidence="1">
    <location>
        <position position="82"/>
    </location>
    <ligand>
        <name>Mg(2+)</name>
        <dbReference type="ChEBI" id="CHEBI:18420"/>
        <label>3</label>
    </ligand>
</feature>
<feature type="binding site" evidence="1">
    <location>
        <position position="82"/>
    </location>
    <ligand>
        <name>Mg(2+)</name>
        <dbReference type="ChEBI" id="CHEBI:18420"/>
        <label>4</label>
    </ligand>
</feature>
<evidence type="ECO:0000313" key="3">
    <source>
        <dbReference type="EMBL" id="MFD2421250.1"/>
    </source>
</evidence>
<dbReference type="EC" id="2.7.4.16" evidence="1"/>
<keyword evidence="1 3" id="KW-0418">Kinase</keyword>
<keyword evidence="1" id="KW-0067">ATP-binding</keyword>
<dbReference type="Pfam" id="PF00586">
    <property type="entry name" value="AIRS"/>
    <property type="match status" value="1"/>
</dbReference>
<dbReference type="RefSeq" id="WP_378269722.1">
    <property type="nucleotide sequence ID" value="NZ_JBHUKR010000021.1"/>
</dbReference>
<feature type="binding site" evidence="1">
    <location>
        <position position="53"/>
    </location>
    <ligand>
        <name>Mg(2+)</name>
        <dbReference type="ChEBI" id="CHEBI:18420"/>
        <label>2</label>
    </ligand>
</feature>
<feature type="binding site" evidence="1">
    <location>
        <position position="37"/>
    </location>
    <ligand>
        <name>Mg(2+)</name>
        <dbReference type="ChEBI" id="CHEBI:18420"/>
        <label>4</label>
    </ligand>
</feature>
<dbReference type="SUPFAM" id="SSF56042">
    <property type="entry name" value="PurM C-terminal domain-like"/>
    <property type="match status" value="1"/>
</dbReference>
<keyword evidence="1 3" id="KW-0808">Transferase</keyword>
<feature type="binding site" evidence="1">
    <location>
        <position position="220"/>
    </location>
    <ligand>
        <name>Mg(2+)</name>
        <dbReference type="ChEBI" id="CHEBI:18420"/>
        <label>5</label>
    </ligand>
</feature>
<feature type="domain" description="PurM-like N-terminal" evidence="2">
    <location>
        <begin position="35"/>
        <end position="145"/>
    </location>
</feature>
<keyword evidence="1" id="KW-0547">Nucleotide-binding</keyword>
<feature type="binding site" evidence="1">
    <location>
        <position position="219"/>
    </location>
    <ligand>
        <name>ATP</name>
        <dbReference type="ChEBI" id="CHEBI:30616"/>
    </ligand>
</feature>
<dbReference type="InterPro" id="IPR006283">
    <property type="entry name" value="ThiL-like"/>
</dbReference>
<keyword evidence="1" id="KW-0460">Magnesium</keyword>
<dbReference type="PANTHER" id="PTHR30270:SF0">
    <property type="entry name" value="THIAMINE-MONOPHOSPHATE KINASE"/>
    <property type="match status" value="1"/>
</dbReference>
<feature type="binding site" evidence="1">
    <location>
        <position position="51"/>
    </location>
    <ligand>
        <name>Mg(2+)</name>
        <dbReference type="ChEBI" id="CHEBI:18420"/>
        <label>4</label>
    </ligand>
</feature>
<feature type="binding site" evidence="1">
    <location>
        <position position="314"/>
    </location>
    <ligand>
        <name>substrate</name>
    </ligand>
</feature>
<reference evidence="4" key="1">
    <citation type="journal article" date="2019" name="Int. J. Syst. Evol. Microbiol.">
        <title>The Global Catalogue of Microorganisms (GCM) 10K type strain sequencing project: providing services to taxonomists for standard genome sequencing and annotation.</title>
        <authorList>
            <consortium name="The Broad Institute Genomics Platform"/>
            <consortium name="The Broad Institute Genome Sequencing Center for Infectious Disease"/>
            <person name="Wu L."/>
            <person name="Ma J."/>
        </authorList>
    </citation>
    <scope>NUCLEOTIDE SEQUENCE [LARGE SCALE GENOMIC DNA]</scope>
    <source>
        <strain evidence="4">CGMCC 4.7645</strain>
    </source>
</reference>
<gene>
    <name evidence="1" type="primary">thiL</name>
    <name evidence="3" type="ORF">ACFSXZ_33470</name>
</gene>
<keyword evidence="4" id="KW-1185">Reference proteome</keyword>
<feature type="binding site" evidence="1">
    <location>
        <position position="270"/>
    </location>
    <ligand>
        <name>substrate</name>
    </ligand>
</feature>
<name>A0ABW5G2Q5_9PSEU</name>
<dbReference type="Gene3D" id="3.90.650.10">
    <property type="entry name" value="PurM-like C-terminal domain"/>
    <property type="match status" value="1"/>
</dbReference>
<feature type="binding site" evidence="1">
    <location>
        <position position="155"/>
    </location>
    <ligand>
        <name>ATP</name>
        <dbReference type="ChEBI" id="CHEBI:30616"/>
    </ligand>
</feature>
<feature type="binding site" evidence="1">
    <location>
        <position position="53"/>
    </location>
    <ligand>
        <name>Mg(2+)</name>
        <dbReference type="ChEBI" id="CHEBI:18420"/>
        <label>1</label>
    </ligand>
</feature>
<comment type="pathway">
    <text evidence="1">Cofactor biosynthesis; thiamine diphosphate biosynthesis; thiamine diphosphate from thiamine phosphate: step 1/1.</text>
</comment>
<feature type="binding site" evidence="1">
    <location>
        <position position="82"/>
    </location>
    <ligand>
        <name>Mg(2+)</name>
        <dbReference type="ChEBI" id="CHEBI:18420"/>
        <label>2</label>
    </ligand>
</feature>
<evidence type="ECO:0000259" key="2">
    <source>
        <dbReference type="Pfam" id="PF00586"/>
    </source>
</evidence>
<dbReference type="HAMAP" id="MF_02128">
    <property type="entry name" value="TMP_kinase"/>
    <property type="match status" value="1"/>
</dbReference>
<feature type="binding site" evidence="1">
    <location>
        <position position="52"/>
    </location>
    <ligand>
        <name>Mg(2+)</name>
        <dbReference type="ChEBI" id="CHEBI:18420"/>
        <label>1</label>
    </ligand>
</feature>
<feature type="binding site" evidence="1">
    <location>
        <position position="60"/>
    </location>
    <ligand>
        <name>substrate</name>
    </ligand>
</feature>
<accession>A0ABW5G2Q5</accession>
<proteinExistence type="inferred from homology"/>
<dbReference type="EMBL" id="JBHUKR010000021">
    <property type="protein sequence ID" value="MFD2421250.1"/>
    <property type="molecule type" value="Genomic_DNA"/>
</dbReference>
<dbReference type="GO" id="GO:0009030">
    <property type="term" value="F:thiamine-phosphate kinase activity"/>
    <property type="evidence" value="ECO:0007669"/>
    <property type="project" value="UniProtKB-EC"/>
</dbReference>
<feature type="binding site" evidence="1">
    <location>
        <position position="217"/>
    </location>
    <ligand>
        <name>Mg(2+)</name>
        <dbReference type="ChEBI" id="CHEBI:18420"/>
        <label>3</label>
    </ligand>
</feature>
<dbReference type="InterPro" id="IPR016188">
    <property type="entry name" value="PurM-like_N"/>
</dbReference>
<sequence length="318" mass="32675">MTTDDGTVAGIGEFGLIRAVTENRRQPPSTLLGPGDDAALVASPDGRVVATTDMLVQGVHFRLDWSTPAQVGRKAVAVNLTDVAAMGAVPTGVLVGLGCPGETPTEVVTGLVDGMWAEAERAGAGLAGGDMVRADQIVVSITALGDLRGRTPVTRAGARRGDVVAVHGRLGWSAAGLAVLGRGFRSPVNVVNAHRFPEPDYTAGPAAAGAGATAMIDVSDGLLADLGHVARASGVGIDVRTDLLDMPRRLVEVGSALGADPLHWVLTGGEDHALAATFPSSGGLPEGWRRIGMVTANENAVTVNGEPYREAPGWEHWR</sequence>
<feature type="binding site" evidence="1">
    <location>
        <begin position="129"/>
        <end position="130"/>
    </location>
    <ligand>
        <name>ATP</name>
        <dbReference type="ChEBI" id="CHEBI:30616"/>
    </ligand>
</feature>
<keyword evidence="1" id="KW-0479">Metal-binding</keyword>
<dbReference type="Proteomes" id="UP001597417">
    <property type="component" value="Unassembled WGS sequence"/>
</dbReference>
<comment type="miscellaneous">
    <text evidence="1">Reaction mechanism of ThiL seems to utilize a direct, inline transfer of the gamma-phosphate of ATP to TMP rather than a phosphorylated enzyme intermediate.</text>
</comment>
<dbReference type="Gene3D" id="3.30.1330.10">
    <property type="entry name" value="PurM-like, N-terminal domain"/>
    <property type="match status" value="1"/>
</dbReference>
<comment type="caution">
    <text evidence="3">The sequence shown here is derived from an EMBL/GenBank/DDBJ whole genome shotgun (WGS) entry which is preliminary data.</text>
</comment>
<dbReference type="PANTHER" id="PTHR30270">
    <property type="entry name" value="THIAMINE-MONOPHOSPHATE KINASE"/>
    <property type="match status" value="1"/>
</dbReference>
<evidence type="ECO:0000313" key="4">
    <source>
        <dbReference type="Proteomes" id="UP001597417"/>
    </source>
</evidence>
<comment type="caution">
    <text evidence="1">Lacks conserved residue(s) required for the propagation of feature annotation.</text>
</comment>
<dbReference type="SUPFAM" id="SSF55326">
    <property type="entry name" value="PurM N-terminal domain-like"/>
    <property type="match status" value="1"/>
</dbReference>
<dbReference type="InterPro" id="IPR036676">
    <property type="entry name" value="PurM-like_C_sf"/>
</dbReference>
<dbReference type="InterPro" id="IPR036921">
    <property type="entry name" value="PurM-like_N_sf"/>
</dbReference>
<evidence type="ECO:0000256" key="1">
    <source>
        <dbReference type="HAMAP-Rule" id="MF_02128"/>
    </source>
</evidence>
<dbReference type="NCBIfam" id="NF004351">
    <property type="entry name" value="PRK05731.1-4"/>
    <property type="match status" value="1"/>
</dbReference>
<keyword evidence="1" id="KW-0784">Thiamine biosynthesis</keyword>
<organism evidence="3 4">
    <name type="scientific">Amycolatopsis pigmentata</name>
    <dbReference type="NCBI Taxonomy" id="450801"/>
    <lineage>
        <taxon>Bacteria</taxon>
        <taxon>Bacillati</taxon>
        <taxon>Actinomycetota</taxon>
        <taxon>Actinomycetes</taxon>
        <taxon>Pseudonocardiales</taxon>
        <taxon>Pseudonocardiaceae</taxon>
        <taxon>Amycolatopsis</taxon>
    </lineage>
</organism>
<dbReference type="CDD" id="cd02194">
    <property type="entry name" value="ThiL"/>
    <property type="match status" value="1"/>
</dbReference>
<protein>
    <recommendedName>
        <fullName evidence="1">Thiamine-monophosphate kinase</fullName>
        <shortName evidence="1">TMP kinase</shortName>
        <shortName evidence="1">Thiamine-phosphate kinase</shortName>
        <ecNumber evidence="1">2.7.4.16</ecNumber>
    </recommendedName>
</protein>
<comment type="similarity">
    <text evidence="1">Belongs to the thiamine-monophosphate kinase family.</text>
</comment>
<dbReference type="PIRSF" id="PIRSF005303">
    <property type="entry name" value="Thiam_monoph_kin"/>
    <property type="match status" value="1"/>
</dbReference>
<dbReference type="NCBIfam" id="TIGR01379">
    <property type="entry name" value="thiL"/>
    <property type="match status" value="1"/>
</dbReference>
<feature type="binding site" evidence="1">
    <location>
        <position position="37"/>
    </location>
    <ligand>
        <name>Mg(2+)</name>
        <dbReference type="ChEBI" id="CHEBI:18420"/>
        <label>3</label>
    </ligand>
</feature>
<comment type="catalytic activity">
    <reaction evidence="1">
        <text>thiamine phosphate + ATP = thiamine diphosphate + ADP</text>
        <dbReference type="Rhea" id="RHEA:15913"/>
        <dbReference type="ChEBI" id="CHEBI:30616"/>
        <dbReference type="ChEBI" id="CHEBI:37575"/>
        <dbReference type="ChEBI" id="CHEBI:58937"/>
        <dbReference type="ChEBI" id="CHEBI:456216"/>
        <dbReference type="EC" id="2.7.4.16"/>
    </reaction>
</comment>
<comment type="function">
    <text evidence="1">Catalyzes the ATP-dependent phosphorylation of thiamine-monophosphate (TMP) to form thiamine-pyrophosphate (TPP), the active form of vitamin B1.</text>
</comment>